<sequence length="393" mass="43496">ATVPRSQRFNPTAAPAASRPILRHKCSASQSNDESEDEDEENQPTLSLVIATTHTIRKQRIESEQGRRDELRDGYARLKDTLPPSNRKSSKVSLLERGTYWPHPLSRTVKEQLELTRRLKSAKAEVHGLRNVNEALMMALPLSVSKDLAVGHTERQRCAFSLLTIRHQKPSRPDEVATPKKVTPGNALPTLTELLSSTKKARTLKRKQLRRKEPQSIPGLRHRPPSPQVQEIPRNPSPAEFEIEQSISWKADLNLLLPPTDYSILNFNAEHTHTHDAESGMGQLDGLKMNPYAAGSVYDDLDLASPAKSLSSLAGSHIESSGPPYTALAATTTSSGVNTTRAALVQQQTRGAAQGSSVKIELVGVRRESQPPCYTRRTECTRAAARRLKQPKY</sequence>
<protein>
    <recommendedName>
        <fullName evidence="2">BHLH domain-containing protein</fullName>
    </recommendedName>
</protein>
<feature type="compositionally biased region" description="Polar residues" evidence="1">
    <location>
        <begin position="1"/>
        <end position="10"/>
    </location>
</feature>
<feature type="non-terminal residue" evidence="3">
    <location>
        <position position="393"/>
    </location>
</feature>
<dbReference type="EMBL" id="JACGCI010000451">
    <property type="protein sequence ID" value="KAF6740857.1"/>
    <property type="molecule type" value="Genomic_DNA"/>
</dbReference>
<feature type="region of interest" description="Disordered" evidence="1">
    <location>
        <begin position="200"/>
        <end position="234"/>
    </location>
</feature>
<accession>A0A8H6H797</accession>
<dbReference type="Pfam" id="PF00010">
    <property type="entry name" value="HLH"/>
    <property type="match status" value="1"/>
</dbReference>
<dbReference type="OrthoDB" id="5778525at2759"/>
<reference evidence="3 4" key="1">
    <citation type="submission" date="2020-07" db="EMBL/GenBank/DDBJ databases">
        <title>Comparative genomics of pyrophilous fungi reveals a link between fire events and developmental genes.</title>
        <authorList>
            <consortium name="DOE Joint Genome Institute"/>
            <person name="Steindorff A.S."/>
            <person name="Carver A."/>
            <person name="Calhoun S."/>
            <person name="Stillman K."/>
            <person name="Liu H."/>
            <person name="Lipzen A."/>
            <person name="Pangilinan J."/>
            <person name="Labutti K."/>
            <person name="Bruns T.D."/>
            <person name="Grigoriev I.V."/>
        </authorList>
    </citation>
    <scope>NUCLEOTIDE SEQUENCE [LARGE SCALE GENOMIC DNA]</scope>
    <source>
        <strain evidence="3 4">CBS 144469</strain>
    </source>
</reference>
<evidence type="ECO:0000313" key="3">
    <source>
        <dbReference type="EMBL" id="KAF6740857.1"/>
    </source>
</evidence>
<evidence type="ECO:0000313" key="4">
    <source>
        <dbReference type="Proteomes" id="UP000521943"/>
    </source>
</evidence>
<proteinExistence type="predicted"/>
<dbReference type="Gene3D" id="4.10.280.10">
    <property type="entry name" value="Helix-loop-helix DNA-binding domain"/>
    <property type="match status" value="1"/>
</dbReference>
<dbReference type="PROSITE" id="PS50888">
    <property type="entry name" value="BHLH"/>
    <property type="match status" value="1"/>
</dbReference>
<keyword evidence="4" id="KW-1185">Reference proteome</keyword>
<dbReference type="Proteomes" id="UP000521943">
    <property type="component" value="Unassembled WGS sequence"/>
</dbReference>
<feature type="domain" description="BHLH" evidence="2">
    <location>
        <begin position="55"/>
        <end position="105"/>
    </location>
</feature>
<gene>
    <name evidence="3" type="ORF">DFP72DRAFT_1086893</name>
</gene>
<name>A0A8H6H797_9AGAR</name>
<dbReference type="InterPro" id="IPR011598">
    <property type="entry name" value="bHLH_dom"/>
</dbReference>
<organism evidence="3 4">
    <name type="scientific">Ephemerocybe angulata</name>
    <dbReference type="NCBI Taxonomy" id="980116"/>
    <lineage>
        <taxon>Eukaryota</taxon>
        <taxon>Fungi</taxon>
        <taxon>Dikarya</taxon>
        <taxon>Basidiomycota</taxon>
        <taxon>Agaricomycotina</taxon>
        <taxon>Agaricomycetes</taxon>
        <taxon>Agaricomycetidae</taxon>
        <taxon>Agaricales</taxon>
        <taxon>Agaricineae</taxon>
        <taxon>Psathyrellaceae</taxon>
        <taxon>Ephemerocybe</taxon>
    </lineage>
</organism>
<evidence type="ECO:0000256" key="1">
    <source>
        <dbReference type="SAM" id="MobiDB-lite"/>
    </source>
</evidence>
<dbReference type="GO" id="GO:0046983">
    <property type="term" value="F:protein dimerization activity"/>
    <property type="evidence" value="ECO:0007669"/>
    <property type="project" value="InterPro"/>
</dbReference>
<feature type="region of interest" description="Disordered" evidence="1">
    <location>
        <begin position="1"/>
        <end position="46"/>
    </location>
</feature>
<dbReference type="InterPro" id="IPR036638">
    <property type="entry name" value="HLH_DNA-bd_sf"/>
</dbReference>
<comment type="caution">
    <text evidence="3">The sequence shown here is derived from an EMBL/GenBank/DDBJ whole genome shotgun (WGS) entry which is preliminary data.</text>
</comment>
<feature type="compositionally biased region" description="Acidic residues" evidence="1">
    <location>
        <begin position="33"/>
        <end position="42"/>
    </location>
</feature>
<dbReference type="SUPFAM" id="SSF47459">
    <property type="entry name" value="HLH, helix-loop-helix DNA-binding domain"/>
    <property type="match status" value="1"/>
</dbReference>
<evidence type="ECO:0000259" key="2">
    <source>
        <dbReference type="PROSITE" id="PS50888"/>
    </source>
</evidence>
<dbReference type="AlphaFoldDB" id="A0A8H6H797"/>
<feature type="compositionally biased region" description="Basic residues" evidence="1">
    <location>
        <begin position="200"/>
        <end position="210"/>
    </location>
</feature>